<evidence type="ECO:0000313" key="2">
    <source>
        <dbReference type="EMBL" id="ARJ25611.1"/>
    </source>
</evidence>
<proteinExistence type="predicted"/>
<geneLocation type="plasmid" evidence="2 3">
    <name>unnamed2</name>
</geneLocation>
<dbReference type="EMBL" id="CP020745">
    <property type="protein sequence ID" value="ARJ25611.1"/>
    <property type="molecule type" value="Genomic_DNA"/>
</dbReference>
<sequence length="602" mass="70304">MGSTSSMPWAIRKTVTGWKRESAESILLFRKEHGKNSLAYKEIQDYFRCYGCYECWIRTNNSLPKEDQLPVLTHYDNKKVGGTYFQLRTAKGGKKQNHKPGCCYNDPLDYYKGLSTHYSDIKVDEKGSARLNILKEKLPTHRDRSNLLRVGRTKGVSQQSLSFGALQEIYNRYQQQWTELLVKTEDNQEAIIGALLKTPLEARSLAINQTRKIMIVHGTIKKVLKRNSGGYINILFKDDSNGEFHPFRLSVSPDHIFNEDDLLCLENRNVGCYGYVDFNPPYLQMDFLYLQQIVLFDLKEEESFPFRLPNIKIERLDKVISDKMAKYQSTENTYNPSDFSYYLKRQDTIPLLQEQVEKNNIEKESLLQEIFHIKQDKNNVMIQLEQHQQLLHEKRDTLRNIEHNLQKDKNKLGNRTRSLLAKIFPIDESIPIQALLSKKELLVQDIKSVQDKIQQYSQRIIDYSQSKTAIEETLSTLNKNQNNLWGEIQHVTDGLTLEVEWRSFIEKVPRLIFHNRLANMWIAFQINEYASNSSDLEILCVFHPHFNNNLSRLVTGQKKSIIRTCSNDLTIYKTIDKELDKLLKDSPLKFHKIDSDKVLNHS</sequence>
<evidence type="ECO:0000256" key="1">
    <source>
        <dbReference type="SAM" id="Coils"/>
    </source>
</evidence>
<protein>
    <submittedName>
        <fullName evidence="2">Uncharacterized protein</fullName>
    </submittedName>
</protein>
<feature type="coiled-coil region" evidence="1">
    <location>
        <begin position="384"/>
        <end position="459"/>
    </location>
</feature>
<dbReference type="AlphaFoldDB" id="A0A1W6AIP9"/>
<organism evidence="2 3">
    <name type="scientific">Bacillus mycoides</name>
    <dbReference type="NCBI Taxonomy" id="1405"/>
    <lineage>
        <taxon>Bacteria</taxon>
        <taxon>Bacillati</taxon>
        <taxon>Bacillota</taxon>
        <taxon>Bacilli</taxon>
        <taxon>Bacillales</taxon>
        <taxon>Bacillaceae</taxon>
        <taxon>Bacillus</taxon>
        <taxon>Bacillus cereus group</taxon>
    </lineage>
</organism>
<name>A0A1W6AIP9_BACMY</name>
<keyword evidence="1" id="KW-0175">Coiled coil</keyword>
<dbReference type="Proteomes" id="UP000192932">
    <property type="component" value="Plasmid unnamed2"/>
</dbReference>
<evidence type="ECO:0000313" key="3">
    <source>
        <dbReference type="Proteomes" id="UP000192932"/>
    </source>
</evidence>
<accession>A0A1W6AIP9</accession>
<keyword evidence="2" id="KW-0614">Plasmid</keyword>
<gene>
    <name evidence="2" type="ORF">B7492_31690</name>
</gene>
<reference evidence="2 3" key="1">
    <citation type="submission" date="2017-04" db="EMBL/GenBank/DDBJ databases">
        <title>The Characteristic of a Fine Plant Growth-Promoting Rhizobacteria Bacillus mycoides Gnyt1 and its Whole Genome Sequencing Analysis.</title>
        <authorList>
            <person name="Li J.H."/>
            <person name="Yao T."/>
        </authorList>
    </citation>
    <scope>NUCLEOTIDE SEQUENCE [LARGE SCALE GENOMIC DNA]</scope>
    <source>
        <strain evidence="2 3">Gnyt1</strain>
        <plasmid evidence="3">Plasmid unnamed2</plasmid>
    </source>
</reference>